<dbReference type="Proteomes" id="UP000467840">
    <property type="component" value="Chromosome 18"/>
</dbReference>
<keyword evidence="2" id="KW-1185">Reference proteome</keyword>
<dbReference type="InterPro" id="IPR044297">
    <property type="entry name" value="CSI1/2/3"/>
</dbReference>
<dbReference type="GO" id="GO:2001006">
    <property type="term" value="P:regulation of cellulose biosynthetic process"/>
    <property type="evidence" value="ECO:0007669"/>
    <property type="project" value="InterPro"/>
</dbReference>
<dbReference type="GO" id="GO:0008017">
    <property type="term" value="F:microtubule binding"/>
    <property type="evidence" value="ECO:0007669"/>
    <property type="project" value="InterPro"/>
</dbReference>
<dbReference type="InterPro" id="IPR016024">
    <property type="entry name" value="ARM-type_fold"/>
</dbReference>
<name>A0A6A6L9J3_HEVBR</name>
<protein>
    <recommendedName>
        <fullName evidence="3">Armadillo repeat-containing domain-containing protein</fullName>
    </recommendedName>
</protein>
<dbReference type="Gene3D" id="1.25.10.10">
    <property type="entry name" value="Leucine-rich Repeat Variant"/>
    <property type="match status" value="2"/>
</dbReference>
<dbReference type="InterPro" id="IPR011989">
    <property type="entry name" value="ARM-like"/>
</dbReference>
<accession>A0A6A6L9J3</accession>
<evidence type="ECO:0000313" key="1">
    <source>
        <dbReference type="EMBL" id="KAF2296706.1"/>
    </source>
</evidence>
<dbReference type="GO" id="GO:0051211">
    <property type="term" value="P:anisotropic cell growth"/>
    <property type="evidence" value="ECO:0007669"/>
    <property type="project" value="InterPro"/>
</dbReference>
<dbReference type="AlphaFoldDB" id="A0A6A6L9J3"/>
<reference evidence="1 2" key="1">
    <citation type="journal article" date="2020" name="Mol. Plant">
        <title>The Chromosome-Based Rubber Tree Genome Provides New Insights into Spurge Genome Evolution and Rubber Biosynthesis.</title>
        <authorList>
            <person name="Liu J."/>
            <person name="Shi C."/>
            <person name="Shi C.C."/>
            <person name="Li W."/>
            <person name="Zhang Q.J."/>
            <person name="Zhang Y."/>
            <person name="Li K."/>
            <person name="Lu H.F."/>
            <person name="Shi C."/>
            <person name="Zhu S.T."/>
            <person name="Xiao Z.Y."/>
            <person name="Nan H."/>
            <person name="Yue Y."/>
            <person name="Zhu X.G."/>
            <person name="Wu Y."/>
            <person name="Hong X.N."/>
            <person name="Fan G.Y."/>
            <person name="Tong Y."/>
            <person name="Zhang D."/>
            <person name="Mao C.L."/>
            <person name="Liu Y.L."/>
            <person name="Hao S.J."/>
            <person name="Liu W.Q."/>
            <person name="Lv M.Q."/>
            <person name="Zhang H.B."/>
            <person name="Liu Y."/>
            <person name="Hu-Tang G.R."/>
            <person name="Wang J.P."/>
            <person name="Wang J.H."/>
            <person name="Sun Y.H."/>
            <person name="Ni S.B."/>
            <person name="Chen W.B."/>
            <person name="Zhang X.C."/>
            <person name="Jiao Y.N."/>
            <person name="Eichler E.E."/>
            <person name="Li G.H."/>
            <person name="Liu X."/>
            <person name="Gao L.Z."/>
        </authorList>
    </citation>
    <scope>NUCLEOTIDE SEQUENCE [LARGE SCALE GENOMIC DNA]</scope>
    <source>
        <strain evidence="2">cv. GT1</strain>
        <tissue evidence="1">Leaf</tissue>
    </source>
</reference>
<gene>
    <name evidence="1" type="ORF">GH714_001356</name>
</gene>
<dbReference type="GO" id="GO:0010330">
    <property type="term" value="C:cellulose synthase complex"/>
    <property type="evidence" value="ECO:0007669"/>
    <property type="project" value="InterPro"/>
</dbReference>
<comment type="caution">
    <text evidence="1">The sequence shown here is derived from an EMBL/GenBank/DDBJ whole genome shotgun (WGS) entry which is preliminary data.</text>
</comment>
<proteinExistence type="predicted"/>
<sequence length="454" mass="49139">MNGADTADALEVVALLAKTKQGLSATYPPWAAFAEVPSSLESLVYCLAEGPPSQQDKAIEILSRLCGDQPVVLGDLLIARSSSIGSLANRIMNSSSLEVRVGGTALLVCSAKEHRQRSMEALDLSGYSKPLIYALVDMIKQNSICSSLEIEVRTPRGFFERSALQEGDDFDVLDPSTVLGGTVALWLLSIISSCHNKNKLIVMEAGGLEALSDKLLSYTSNSQAEFEDTEGIWISALLLAILFQDATVVLSPTTMRIIPSLAHLLRSDEMIHRFFAAHAMASLVCNGSKGMDLTIANSGSDTNKLIMAEAGALDALTKYLSLSPKDSTEASISELLRILFKNPEIIRYEASLISVNQLVAVLHLGSRDARFSAARALQELFDAQNIRDSEFAWQAVQPLIDMLNAASESEQEAALVALIKLTSGNTLKAAFFTDLEGDPLESIYKIFLLHVPWN</sequence>
<dbReference type="SUPFAM" id="SSF48371">
    <property type="entry name" value="ARM repeat"/>
    <property type="match status" value="1"/>
</dbReference>
<evidence type="ECO:0000313" key="2">
    <source>
        <dbReference type="Proteomes" id="UP000467840"/>
    </source>
</evidence>
<dbReference type="EMBL" id="JAAGAX010000012">
    <property type="protein sequence ID" value="KAF2296706.1"/>
    <property type="molecule type" value="Genomic_DNA"/>
</dbReference>
<dbReference type="PANTHER" id="PTHR46369:SF1">
    <property type="entry name" value="PROTEIN CELLULOSE SYNTHASE INTERACTIVE 3"/>
    <property type="match status" value="1"/>
</dbReference>
<evidence type="ECO:0008006" key="3">
    <source>
        <dbReference type="Google" id="ProtNLM"/>
    </source>
</evidence>
<dbReference type="PANTHER" id="PTHR46369">
    <property type="entry name" value="PROTEIN CELLULOSE SYNTHASE INTERACTIVE 1"/>
    <property type="match status" value="1"/>
</dbReference>
<organism evidence="1 2">
    <name type="scientific">Hevea brasiliensis</name>
    <name type="common">Para rubber tree</name>
    <name type="synonym">Siphonia brasiliensis</name>
    <dbReference type="NCBI Taxonomy" id="3981"/>
    <lineage>
        <taxon>Eukaryota</taxon>
        <taxon>Viridiplantae</taxon>
        <taxon>Streptophyta</taxon>
        <taxon>Embryophyta</taxon>
        <taxon>Tracheophyta</taxon>
        <taxon>Spermatophyta</taxon>
        <taxon>Magnoliopsida</taxon>
        <taxon>eudicotyledons</taxon>
        <taxon>Gunneridae</taxon>
        <taxon>Pentapetalae</taxon>
        <taxon>rosids</taxon>
        <taxon>fabids</taxon>
        <taxon>Malpighiales</taxon>
        <taxon>Euphorbiaceae</taxon>
        <taxon>Crotonoideae</taxon>
        <taxon>Micrandreae</taxon>
        <taxon>Hevea</taxon>
    </lineage>
</organism>